<proteinExistence type="predicted"/>
<dbReference type="AlphaFoldDB" id="A0A249MRD1"/>
<organism evidence="1 2">
    <name type="scientific">Sphingobium xenophagum</name>
    <dbReference type="NCBI Taxonomy" id="121428"/>
    <lineage>
        <taxon>Bacteria</taxon>
        <taxon>Pseudomonadati</taxon>
        <taxon>Pseudomonadota</taxon>
        <taxon>Alphaproteobacteria</taxon>
        <taxon>Sphingomonadales</taxon>
        <taxon>Sphingomonadaceae</taxon>
        <taxon>Sphingobium</taxon>
    </lineage>
</organism>
<protein>
    <submittedName>
        <fullName evidence="1">Uncharacterized protein</fullName>
    </submittedName>
</protein>
<gene>
    <name evidence="1" type="ORF">CJD35_04995</name>
</gene>
<reference evidence="1 2" key="1">
    <citation type="submission" date="2017-08" db="EMBL/GenBank/DDBJ databases">
        <title>Whole Genome Sequence of Sphingobium hydrophobicum C1: Insights into Adaption to the Electronic-waste Contaminated Sediment.</title>
        <authorList>
            <person name="Song D."/>
            <person name="Chen X."/>
            <person name="Xu M."/>
        </authorList>
    </citation>
    <scope>NUCLEOTIDE SEQUENCE [LARGE SCALE GENOMIC DNA]</scope>
    <source>
        <strain evidence="1 2">C1</strain>
    </source>
</reference>
<dbReference type="RefSeq" id="WP_095686812.1">
    <property type="nucleotide sequence ID" value="NZ_CP022745.1"/>
</dbReference>
<dbReference type="EMBL" id="CP022745">
    <property type="protein sequence ID" value="ASY43878.1"/>
    <property type="molecule type" value="Genomic_DNA"/>
</dbReference>
<dbReference type="Proteomes" id="UP000217141">
    <property type="component" value="Chromosome I"/>
</dbReference>
<dbReference type="KEGG" id="shyd:CJD35_04995"/>
<accession>A0A249MRD1</accession>
<sequence>MGNADEVNIVDRLEQYKAHGFIGFYSTTASAALMTKLKEFRDNGKVEAFEIYDGSRIENGFHDVGLSGVLLQHLPQSHTTLRPIHPLLGTYQPLPCDVCGKDLLKSSLTEQYSGMITFGSQTEEDHDERVVERVSFVCKGECGDKMERKNFRLGLTEGWDDITDYCNPLIFIRRVTGYINELRSGSTKYSQAAHDRMIDFYMAMSQRTLRQTSAEDRQKLLDVMELDAMGF</sequence>
<name>A0A249MRD1_SPHXE</name>
<evidence type="ECO:0000313" key="1">
    <source>
        <dbReference type="EMBL" id="ASY43878.1"/>
    </source>
</evidence>
<evidence type="ECO:0000313" key="2">
    <source>
        <dbReference type="Proteomes" id="UP000217141"/>
    </source>
</evidence>